<dbReference type="RefSeq" id="XP_067483644.1">
    <property type="nucleotide sequence ID" value="XM_067621689.1"/>
</dbReference>
<feature type="region of interest" description="Disordered" evidence="1">
    <location>
        <begin position="52"/>
        <end position="106"/>
    </location>
</feature>
<protein>
    <submittedName>
        <fullName evidence="3">Uncharacterized protein</fullName>
    </submittedName>
</protein>
<dbReference type="Proteomes" id="UP000184499">
    <property type="component" value="Unassembled WGS sequence"/>
</dbReference>
<evidence type="ECO:0000313" key="4">
    <source>
        <dbReference type="Proteomes" id="UP000184499"/>
    </source>
</evidence>
<dbReference type="GeneID" id="93574177"/>
<dbReference type="OrthoDB" id="4506732at2759"/>
<feature type="signal peptide" evidence="2">
    <location>
        <begin position="1"/>
        <end position="20"/>
    </location>
</feature>
<accession>A0A1L9UXD6</accession>
<feature type="compositionally biased region" description="Gly residues" evidence="1">
    <location>
        <begin position="95"/>
        <end position="106"/>
    </location>
</feature>
<sequence length="106" mass="10225">MKFLTLAIPATLLVSVGVVAMPIPSTSKAARLSGQNLFDALGQGGGIPGLLSDVHMPFLNPSPKTNGNDTGDGDEDAGAGVGGDKGPGAENPAGVGAGGQDGAGEQ</sequence>
<dbReference type="VEuPathDB" id="FungiDB:ASPBRDRAFT_204022"/>
<gene>
    <name evidence="3" type="ORF">ASPBRDRAFT_204022</name>
</gene>
<organism evidence="3 4">
    <name type="scientific">Aspergillus brasiliensis (strain CBS 101740 / IMI 381727 / IBT 21946)</name>
    <dbReference type="NCBI Taxonomy" id="767769"/>
    <lineage>
        <taxon>Eukaryota</taxon>
        <taxon>Fungi</taxon>
        <taxon>Dikarya</taxon>
        <taxon>Ascomycota</taxon>
        <taxon>Pezizomycotina</taxon>
        <taxon>Eurotiomycetes</taxon>
        <taxon>Eurotiomycetidae</taxon>
        <taxon>Eurotiales</taxon>
        <taxon>Aspergillaceae</taxon>
        <taxon>Aspergillus</taxon>
        <taxon>Aspergillus subgen. Circumdati</taxon>
    </lineage>
</organism>
<keyword evidence="4" id="KW-1185">Reference proteome</keyword>
<reference evidence="4" key="1">
    <citation type="journal article" date="2017" name="Genome Biol.">
        <title>Comparative genomics reveals high biological diversity and specific adaptations in the industrially and medically important fungal genus Aspergillus.</title>
        <authorList>
            <person name="de Vries R.P."/>
            <person name="Riley R."/>
            <person name="Wiebenga A."/>
            <person name="Aguilar-Osorio G."/>
            <person name="Amillis S."/>
            <person name="Uchima C.A."/>
            <person name="Anderluh G."/>
            <person name="Asadollahi M."/>
            <person name="Askin M."/>
            <person name="Barry K."/>
            <person name="Battaglia E."/>
            <person name="Bayram O."/>
            <person name="Benocci T."/>
            <person name="Braus-Stromeyer S.A."/>
            <person name="Caldana C."/>
            <person name="Canovas D."/>
            <person name="Cerqueira G.C."/>
            <person name="Chen F."/>
            <person name="Chen W."/>
            <person name="Choi C."/>
            <person name="Clum A."/>
            <person name="Dos Santos R.A."/>
            <person name="Damasio A.R."/>
            <person name="Diallinas G."/>
            <person name="Emri T."/>
            <person name="Fekete E."/>
            <person name="Flipphi M."/>
            <person name="Freyberg S."/>
            <person name="Gallo A."/>
            <person name="Gournas C."/>
            <person name="Habgood R."/>
            <person name="Hainaut M."/>
            <person name="Harispe M.L."/>
            <person name="Henrissat B."/>
            <person name="Hilden K.S."/>
            <person name="Hope R."/>
            <person name="Hossain A."/>
            <person name="Karabika E."/>
            <person name="Karaffa L."/>
            <person name="Karanyi Z."/>
            <person name="Krasevec N."/>
            <person name="Kuo A."/>
            <person name="Kusch H."/>
            <person name="LaButti K."/>
            <person name="Lagendijk E.L."/>
            <person name="Lapidus A."/>
            <person name="Levasseur A."/>
            <person name="Lindquist E."/>
            <person name="Lipzen A."/>
            <person name="Logrieco A.F."/>
            <person name="MacCabe A."/>
            <person name="Maekelae M.R."/>
            <person name="Malavazi I."/>
            <person name="Melin P."/>
            <person name="Meyer V."/>
            <person name="Mielnichuk N."/>
            <person name="Miskei M."/>
            <person name="Molnar A.P."/>
            <person name="Mule G."/>
            <person name="Ngan C.Y."/>
            <person name="Orejas M."/>
            <person name="Orosz E."/>
            <person name="Ouedraogo J.P."/>
            <person name="Overkamp K.M."/>
            <person name="Park H.-S."/>
            <person name="Perrone G."/>
            <person name="Piumi F."/>
            <person name="Punt P.J."/>
            <person name="Ram A.F."/>
            <person name="Ramon A."/>
            <person name="Rauscher S."/>
            <person name="Record E."/>
            <person name="Riano-Pachon D.M."/>
            <person name="Robert V."/>
            <person name="Roehrig J."/>
            <person name="Ruller R."/>
            <person name="Salamov A."/>
            <person name="Salih N.S."/>
            <person name="Samson R.A."/>
            <person name="Sandor E."/>
            <person name="Sanguinetti M."/>
            <person name="Schuetze T."/>
            <person name="Sepcic K."/>
            <person name="Shelest E."/>
            <person name="Sherlock G."/>
            <person name="Sophianopoulou V."/>
            <person name="Squina F.M."/>
            <person name="Sun H."/>
            <person name="Susca A."/>
            <person name="Todd R.B."/>
            <person name="Tsang A."/>
            <person name="Unkles S.E."/>
            <person name="van de Wiele N."/>
            <person name="van Rossen-Uffink D."/>
            <person name="Oliveira J.V."/>
            <person name="Vesth T.C."/>
            <person name="Visser J."/>
            <person name="Yu J.-H."/>
            <person name="Zhou M."/>
            <person name="Andersen M.R."/>
            <person name="Archer D.B."/>
            <person name="Baker S.E."/>
            <person name="Benoit I."/>
            <person name="Brakhage A.A."/>
            <person name="Braus G.H."/>
            <person name="Fischer R."/>
            <person name="Frisvad J.C."/>
            <person name="Goldman G.H."/>
            <person name="Houbraken J."/>
            <person name="Oakley B."/>
            <person name="Pocsi I."/>
            <person name="Scazzocchio C."/>
            <person name="Seiboth B."/>
            <person name="vanKuyk P.A."/>
            <person name="Wortman J."/>
            <person name="Dyer P.S."/>
            <person name="Grigoriev I.V."/>
        </authorList>
    </citation>
    <scope>NUCLEOTIDE SEQUENCE [LARGE SCALE GENOMIC DNA]</scope>
    <source>
        <strain evidence="4">CBS 101740 / IMI 381727 / IBT 21946</strain>
    </source>
</reference>
<name>A0A1L9UXD6_ASPBC</name>
<dbReference type="AlphaFoldDB" id="A0A1L9UXD6"/>
<feature type="chain" id="PRO_5013132398" evidence="2">
    <location>
        <begin position="21"/>
        <end position="106"/>
    </location>
</feature>
<keyword evidence="2" id="KW-0732">Signal</keyword>
<dbReference type="EMBL" id="KV878680">
    <property type="protein sequence ID" value="OJJ76397.1"/>
    <property type="molecule type" value="Genomic_DNA"/>
</dbReference>
<evidence type="ECO:0000256" key="2">
    <source>
        <dbReference type="SAM" id="SignalP"/>
    </source>
</evidence>
<evidence type="ECO:0000256" key="1">
    <source>
        <dbReference type="SAM" id="MobiDB-lite"/>
    </source>
</evidence>
<evidence type="ECO:0000313" key="3">
    <source>
        <dbReference type="EMBL" id="OJJ76397.1"/>
    </source>
</evidence>
<dbReference type="OMA" id="VHMPFLN"/>
<proteinExistence type="predicted"/>